<keyword evidence="2" id="KW-1185">Reference proteome</keyword>
<evidence type="ECO:0000313" key="1">
    <source>
        <dbReference type="EMBL" id="CAG8673592.1"/>
    </source>
</evidence>
<comment type="caution">
    <text evidence="1">The sequence shown here is derived from an EMBL/GenBank/DDBJ whole genome shotgun (WGS) entry which is preliminary data.</text>
</comment>
<protein>
    <submittedName>
        <fullName evidence="1">12308_t:CDS:1</fullName>
    </submittedName>
</protein>
<reference evidence="1" key="1">
    <citation type="submission" date="2021-06" db="EMBL/GenBank/DDBJ databases">
        <authorList>
            <person name="Kallberg Y."/>
            <person name="Tangrot J."/>
            <person name="Rosling A."/>
        </authorList>
    </citation>
    <scope>NUCLEOTIDE SEQUENCE</scope>
    <source>
        <strain evidence="1">MT106</strain>
    </source>
</reference>
<proteinExistence type="predicted"/>
<gene>
    <name evidence="1" type="ORF">AGERDE_LOCUS12368</name>
</gene>
<dbReference type="Proteomes" id="UP000789831">
    <property type="component" value="Unassembled WGS sequence"/>
</dbReference>
<feature type="non-terminal residue" evidence="1">
    <location>
        <position position="1"/>
    </location>
</feature>
<dbReference type="EMBL" id="CAJVPL010008256">
    <property type="protein sequence ID" value="CAG8673592.1"/>
    <property type="molecule type" value="Genomic_DNA"/>
</dbReference>
<dbReference type="SUPFAM" id="SSF49764">
    <property type="entry name" value="HSP20-like chaperones"/>
    <property type="match status" value="1"/>
</dbReference>
<dbReference type="InterPro" id="IPR008978">
    <property type="entry name" value="HSP20-like_chaperone"/>
</dbReference>
<dbReference type="Gene3D" id="2.60.40.790">
    <property type="match status" value="1"/>
</dbReference>
<organism evidence="1 2">
    <name type="scientific">Ambispora gerdemannii</name>
    <dbReference type="NCBI Taxonomy" id="144530"/>
    <lineage>
        <taxon>Eukaryota</taxon>
        <taxon>Fungi</taxon>
        <taxon>Fungi incertae sedis</taxon>
        <taxon>Mucoromycota</taxon>
        <taxon>Glomeromycotina</taxon>
        <taxon>Glomeromycetes</taxon>
        <taxon>Archaeosporales</taxon>
        <taxon>Ambisporaceae</taxon>
        <taxon>Ambispora</taxon>
    </lineage>
</organism>
<accession>A0A9N9EH11</accession>
<name>A0A9N9EH11_9GLOM</name>
<dbReference type="AlphaFoldDB" id="A0A9N9EH11"/>
<sequence length="130" mass="14533">TTTSSGQLKASQLLLSVAVLLPPPRYNIYTTSNEIIICLIAPGLKKTTLEIFVYDAKKIIIKYTNYRIEGGEKVKEDFVLPLGEEMAFAIEIPENIDPFENAEVEIRGGIVKIKVAKATNPLKKMKFNYV</sequence>
<evidence type="ECO:0000313" key="2">
    <source>
        <dbReference type="Proteomes" id="UP000789831"/>
    </source>
</evidence>